<dbReference type="CDD" id="cd02440">
    <property type="entry name" value="AdoMet_MTases"/>
    <property type="match status" value="1"/>
</dbReference>
<feature type="non-terminal residue" evidence="5">
    <location>
        <position position="1"/>
    </location>
</feature>
<evidence type="ECO:0000256" key="1">
    <source>
        <dbReference type="ARBA" id="ARBA00008361"/>
    </source>
</evidence>
<dbReference type="PANTHER" id="PTHR44942">
    <property type="entry name" value="METHYLTRANSF_11 DOMAIN-CONTAINING PROTEIN"/>
    <property type="match status" value="1"/>
</dbReference>
<evidence type="ECO:0000313" key="6">
    <source>
        <dbReference type="Proteomes" id="UP000728032"/>
    </source>
</evidence>
<dbReference type="GO" id="GO:0032259">
    <property type="term" value="P:methylation"/>
    <property type="evidence" value="ECO:0007669"/>
    <property type="project" value="UniProtKB-KW"/>
</dbReference>
<dbReference type="Gene3D" id="3.40.50.150">
    <property type="entry name" value="Vaccinia Virus protein VP39"/>
    <property type="match status" value="1"/>
</dbReference>
<evidence type="ECO:0000256" key="3">
    <source>
        <dbReference type="ARBA" id="ARBA00022679"/>
    </source>
</evidence>
<dbReference type="PANTHER" id="PTHR44942:SF4">
    <property type="entry name" value="METHYLTRANSFERASE TYPE 11 DOMAIN-CONTAINING PROTEIN"/>
    <property type="match status" value="1"/>
</dbReference>
<dbReference type="InterPro" id="IPR013216">
    <property type="entry name" value="Methyltransf_11"/>
</dbReference>
<accession>A0A7R9R0H3</accession>
<gene>
    <name evidence="5" type="ORF">ONB1V03_LOCUS20858</name>
</gene>
<evidence type="ECO:0000313" key="5">
    <source>
        <dbReference type="EMBL" id="CAD7664300.1"/>
    </source>
</evidence>
<proteinExistence type="inferred from homology"/>
<evidence type="ECO:0000256" key="2">
    <source>
        <dbReference type="ARBA" id="ARBA00022603"/>
    </source>
</evidence>
<dbReference type="EMBL" id="CAJPVJ010037446">
    <property type="protein sequence ID" value="CAG2181437.1"/>
    <property type="molecule type" value="Genomic_DNA"/>
</dbReference>
<feature type="domain" description="Methyltransferase type 11" evidence="4">
    <location>
        <begin position="132"/>
        <end position="219"/>
    </location>
</feature>
<dbReference type="GO" id="GO:0008757">
    <property type="term" value="F:S-adenosylmethionine-dependent methyltransferase activity"/>
    <property type="evidence" value="ECO:0007669"/>
    <property type="project" value="InterPro"/>
</dbReference>
<keyword evidence="3" id="KW-0808">Transferase</keyword>
<organism evidence="5">
    <name type="scientific">Oppiella nova</name>
    <dbReference type="NCBI Taxonomy" id="334625"/>
    <lineage>
        <taxon>Eukaryota</taxon>
        <taxon>Metazoa</taxon>
        <taxon>Ecdysozoa</taxon>
        <taxon>Arthropoda</taxon>
        <taxon>Chelicerata</taxon>
        <taxon>Arachnida</taxon>
        <taxon>Acari</taxon>
        <taxon>Acariformes</taxon>
        <taxon>Sarcoptiformes</taxon>
        <taxon>Oribatida</taxon>
        <taxon>Brachypylina</taxon>
        <taxon>Oppioidea</taxon>
        <taxon>Oppiidae</taxon>
        <taxon>Oppiella</taxon>
    </lineage>
</organism>
<keyword evidence="6" id="KW-1185">Reference proteome</keyword>
<evidence type="ECO:0000259" key="4">
    <source>
        <dbReference type="Pfam" id="PF08241"/>
    </source>
</evidence>
<dbReference type="InterPro" id="IPR029063">
    <property type="entry name" value="SAM-dependent_MTases_sf"/>
</dbReference>
<protein>
    <recommendedName>
        <fullName evidence="4">Methyltransferase type 11 domain-containing protein</fullName>
    </recommendedName>
</protein>
<name>A0A7R9R0H3_9ACAR</name>
<comment type="similarity">
    <text evidence="1">Belongs to the methyltransferase superfamily.</text>
</comment>
<dbReference type="EMBL" id="OC952271">
    <property type="protein sequence ID" value="CAD7664300.1"/>
    <property type="molecule type" value="Genomic_DNA"/>
</dbReference>
<dbReference type="Proteomes" id="UP000728032">
    <property type="component" value="Unassembled WGS sequence"/>
</dbReference>
<dbReference type="Pfam" id="PF08241">
    <property type="entry name" value="Methyltransf_11"/>
    <property type="match status" value="1"/>
</dbReference>
<dbReference type="OrthoDB" id="506498at2759"/>
<feature type="non-terminal residue" evidence="5">
    <location>
        <position position="300"/>
    </location>
</feature>
<dbReference type="AlphaFoldDB" id="A0A7R9R0H3"/>
<keyword evidence="2" id="KW-0489">Methyltransferase</keyword>
<sequence>RENAADRRLEIQLSFVRIFTSNGALHLKRSLASRVPIGAAAGSFGDAQDAFLPLCDQKCSAPPWLRSTAQPAQDVHLFENGPRPHRGESRCTPSFGVTAELYERGRPEYPSESLRWILTSPHADEARLRVADVGAGTGKLTRAIAAAGHEVVAVDPDVAMLNTLRDVVLNVPTFVGTAESLPFPDASFDAVVLAQAWHWVDPVAGCREIGRVLAPGGVLGLVWNLRDVSEPWVRQLSSIVDGGAALDMFADGAPPIADPFDSLNKQEWHWKASMKRRQISASILSRSQYIKASPAAREKI</sequence>
<dbReference type="InterPro" id="IPR051052">
    <property type="entry name" value="Diverse_substrate_MTase"/>
</dbReference>
<dbReference type="SUPFAM" id="SSF53335">
    <property type="entry name" value="S-adenosyl-L-methionine-dependent methyltransferases"/>
    <property type="match status" value="1"/>
</dbReference>
<reference evidence="5" key="1">
    <citation type="submission" date="2020-11" db="EMBL/GenBank/DDBJ databases">
        <authorList>
            <person name="Tran Van P."/>
        </authorList>
    </citation>
    <scope>NUCLEOTIDE SEQUENCE</scope>
</reference>